<feature type="compositionally biased region" description="Basic residues" evidence="1">
    <location>
        <begin position="131"/>
        <end position="153"/>
    </location>
</feature>
<gene>
    <name evidence="2" type="ORF">AVDCRST_MAG29-32</name>
</gene>
<feature type="region of interest" description="Disordered" evidence="1">
    <location>
        <begin position="1"/>
        <end position="101"/>
    </location>
</feature>
<dbReference type="AlphaFoldDB" id="A0A6J4KUF6"/>
<proteinExistence type="predicted"/>
<evidence type="ECO:0000313" key="2">
    <source>
        <dbReference type="EMBL" id="CAA9314607.1"/>
    </source>
</evidence>
<reference evidence="2" key="1">
    <citation type="submission" date="2020-02" db="EMBL/GenBank/DDBJ databases">
        <authorList>
            <person name="Meier V. D."/>
        </authorList>
    </citation>
    <scope>NUCLEOTIDE SEQUENCE</scope>
    <source>
        <strain evidence="2">AVDCRST_MAG29</strain>
    </source>
</reference>
<feature type="compositionally biased region" description="Gly residues" evidence="1">
    <location>
        <begin position="182"/>
        <end position="191"/>
    </location>
</feature>
<feature type="non-terminal residue" evidence="2">
    <location>
        <position position="210"/>
    </location>
</feature>
<accession>A0A6J4KUF6</accession>
<evidence type="ECO:0000256" key="1">
    <source>
        <dbReference type="SAM" id="MobiDB-lite"/>
    </source>
</evidence>
<dbReference type="EMBL" id="CADCUG010000006">
    <property type="protein sequence ID" value="CAA9314607.1"/>
    <property type="molecule type" value="Genomic_DNA"/>
</dbReference>
<protein>
    <submittedName>
        <fullName evidence="2">Transcriptional regulator, AcrR family</fullName>
    </submittedName>
</protein>
<feature type="non-terminal residue" evidence="2">
    <location>
        <position position="1"/>
    </location>
</feature>
<feature type="compositionally biased region" description="Low complexity" evidence="1">
    <location>
        <begin position="81"/>
        <end position="93"/>
    </location>
</feature>
<name>A0A6J4KUF6_9ACTN</name>
<feature type="compositionally biased region" description="Low complexity" evidence="1">
    <location>
        <begin position="10"/>
        <end position="21"/>
    </location>
</feature>
<organism evidence="2">
    <name type="scientific">uncultured Nocardioidaceae bacterium</name>
    <dbReference type="NCBI Taxonomy" id="253824"/>
    <lineage>
        <taxon>Bacteria</taxon>
        <taxon>Bacillati</taxon>
        <taxon>Actinomycetota</taxon>
        <taxon>Actinomycetes</taxon>
        <taxon>Propionibacteriales</taxon>
        <taxon>Nocardioidaceae</taxon>
        <taxon>environmental samples</taxon>
    </lineage>
</organism>
<feature type="compositionally biased region" description="Basic and acidic residues" evidence="1">
    <location>
        <begin position="28"/>
        <end position="43"/>
    </location>
</feature>
<feature type="region of interest" description="Disordered" evidence="1">
    <location>
        <begin position="115"/>
        <end position="210"/>
    </location>
</feature>
<sequence>GERSRRPSSRRAPATQRAPGAASGGGPRDLRRQRIPRRRDGRDRRPRGRLETGPVPALPREDGALPGAAGPVLRERRGRRAPGAGLDRGQQGTRGRHGGGVLHLRGRRASRLPAGVRERPHQRAPGTRAGRACHRAHVRSGRRSHRGRHRAASRRGAVARGEPGGHGAGERPLLAVRRRAAGQGGGCGAGVRLGLARHPRLPAHRRTPGL</sequence>
<feature type="compositionally biased region" description="Basic residues" evidence="1">
    <location>
        <begin position="195"/>
        <end position="210"/>
    </location>
</feature>